<accession>A0A0H5SUD3</accession>
<evidence type="ECO:0000313" key="3">
    <source>
        <dbReference type="Proteomes" id="UP000236497"/>
    </source>
</evidence>
<dbReference type="InterPro" id="IPR029068">
    <property type="entry name" value="Glyas_Bleomycin-R_OHBP_Dase"/>
</dbReference>
<dbReference type="EMBL" id="CVTD020000010">
    <property type="protein sequence ID" value="CRZ33928.1"/>
    <property type="molecule type" value="Genomic_DNA"/>
</dbReference>
<dbReference type="OrthoDB" id="9795306at2"/>
<dbReference type="PANTHER" id="PTHR33990">
    <property type="entry name" value="PROTEIN YJDN-RELATED"/>
    <property type="match status" value="1"/>
</dbReference>
<organism evidence="2 3">
    <name type="scientific">Herbinix hemicellulosilytica</name>
    <dbReference type="NCBI Taxonomy" id="1564487"/>
    <lineage>
        <taxon>Bacteria</taxon>
        <taxon>Bacillati</taxon>
        <taxon>Bacillota</taxon>
        <taxon>Clostridia</taxon>
        <taxon>Lachnospirales</taxon>
        <taxon>Lachnospiraceae</taxon>
        <taxon>Herbinix</taxon>
    </lineage>
</organism>
<dbReference type="Pfam" id="PF06983">
    <property type="entry name" value="3-dmu-9_3-mt"/>
    <property type="match status" value="1"/>
</dbReference>
<dbReference type="SUPFAM" id="SSF54593">
    <property type="entry name" value="Glyoxalase/Bleomycin resistance protein/Dihydroxybiphenyl dioxygenase"/>
    <property type="match status" value="1"/>
</dbReference>
<dbReference type="CDD" id="cd06588">
    <property type="entry name" value="PhnB_like"/>
    <property type="match status" value="1"/>
</dbReference>
<dbReference type="Proteomes" id="UP000236497">
    <property type="component" value="Unassembled WGS sequence"/>
</dbReference>
<dbReference type="PANTHER" id="PTHR33990:SF1">
    <property type="entry name" value="PROTEIN YJDN"/>
    <property type="match status" value="1"/>
</dbReference>
<gene>
    <name evidence="2" type="ORF">HHT355_0725</name>
</gene>
<name>A0A0H5SUD3_HERHM</name>
<keyword evidence="3" id="KW-1185">Reference proteome</keyword>
<evidence type="ECO:0000259" key="1">
    <source>
        <dbReference type="Pfam" id="PF06983"/>
    </source>
</evidence>
<reference evidence="2 3" key="1">
    <citation type="submission" date="2015-06" db="EMBL/GenBank/DDBJ databases">
        <authorList>
            <person name="Wibberg Daniel"/>
        </authorList>
    </citation>
    <scope>NUCLEOTIDE SEQUENCE [LARGE SCALE GENOMIC DNA]</scope>
    <source>
        <strain evidence="2 3">T3/55T</strain>
    </source>
</reference>
<sequence length="140" mass="16434">MRITPTLNFGGKCREAIQMYEKAFGGKITCLITYREANDPAYMQGLTEEQKDYIYHAELVLDNQRIIMSDHVDIPFSVCYSNFLTIMYDTKEEVQRAYEIMKEGSTTIYKMEETPYSSCRVVFIDKFGIRWGIMTEQTER</sequence>
<dbReference type="InterPro" id="IPR028973">
    <property type="entry name" value="PhnB-like"/>
</dbReference>
<feature type="domain" description="PhnB-like" evidence="1">
    <location>
        <begin position="2"/>
        <end position="133"/>
    </location>
</feature>
<protein>
    <recommendedName>
        <fullName evidence="1">PhnB-like domain-containing protein</fullName>
    </recommendedName>
</protein>
<dbReference type="Gene3D" id="3.10.180.10">
    <property type="entry name" value="2,3-Dihydroxybiphenyl 1,2-Dioxygenase, domain 1"/>
    <property type="match status" value="1"/>
</dbReference>
<evidence type="ECO:0000313" key="2">
    <source>
        <dbReference type="EMBL" id="CRZ33928.1"/>
    </source>
</evidence>
<proteinExistence type="predicted"/>
<dbReference type="AlphaFoldDB" id="A0A0H5SUD3"/>
<dbReference type="RefSeq" id="WP_103202066.1">
    <property type="nucleotide sequence ID" value="NZ_CVTD020000010.1"/>
</dbReference>